<evidence type="ECO:0000256" key="2">
    <source>
        <dbReference type="ARBA" id="ARBA00009165"/>
    </source>
</evidence>
<dbReference type="InterPro" id="IPR026898">
    <property type="entry name" value="PrsW"/>
</dbReference>
<proteinExistence type="inferred from homology"/>
<evidence type="ECO:0000256" key="9">
    <source>
        <dbReference type="ARBA" id="ARBA00023136"/>
    </source>
</evidence>
<dbReference type="PANTHER" id="PTHR36844">
    <property type="entry name" value="PROTEASE PRSW"/>
    <property type="match status" value="1"/>
</dbReference>
<dbReference type="InterPro" id="IPR023596">
    <property type="entry name" value="Peptidase_PrsW_arch/bac"/>
</dbReference>
<protein>
    <recommendedName>
        <fullName evidence="3">Protease PrsW</fullName>
    </recommendedName>
</protein>
<sequence>MVTRLFVIAVTPSIAIAIGLYLTDRYDREPLSLLAKVFVLGALSVIPVLVVQRLLLSINIFAGLLGIAFVSFIVAGLTEEYFKRAVVLYTAYRSKHFNEKLDGIIYCGFSALGFATVENIMYVVFRFSSNYYVGIMRGILSVPAHILFAVTMGYYLSLAKYTEEEEVKRKYFQRSLYIPAIFHGLFNFILMAQIPLLMVLFIPYVIYLWRLNLIRLNQYTKHSRDQFNRIIEDEDQ</sequence>
<evidence type="ECO:0000313" key="11">
    <source>
        <dbReference type="Proteomes" id="UP000035704"/>
    </source>
</evidence>
<comment type="subcellular location">
    <subcellularLocation>
        <location evidence="1">Cell membrane</location>
        <topology evidence="1">Multi-pass membrane protein</topology>
    </subcellularLocation>
</comment>
<accession>A0A0D8IE51</accession>
<dbReference type="OrthoDB" id="5504276at2"/>
<keyword evidence="6" id="KW-0812">Transmembrane</keyword>
<dbReference type="KEGG" id="cace:CACET_c09320"/>
<keyword evidence="5 10" id="KW-0645">Protease</keyword>
<evidence type="ECO:0000256" key="4">
    <source>
        <dbReference type="ARBA" id="ARBA00022475"/>
    </source>
</evidence>
<dbReference type="STRING" id="84022.CACET_c09320"/>
<dbReference type="RefSeq" id="WP_044823420.1">
    <property type="nucleotide sequence ID" value="NZ_CP009687.1"/>
</dbReference>
<keyword evidence="9" id="KW-0472">Membrane</keyword>
<dbReference type="GO" id="GO:0005886">
    <property type="term" value="C:plasma membrane"/>
    <property type="evidence" value="ECO:0007669"/>
    <property type="project" value="UniProtKB-SubCell"/>
</dbReference>
<dbReference type="AlphaFoldDB" id="A0A0D8IE51"/>
<gene>
    <name evidence="10" type="primary">prsW</name>
    <name evidence="10" type="ORF">CACET_c09320</name>
</gene>
<comment type="similarity">
    <text evidence="2">Belongs to the protease PrsW family.</text>
</comment>
<dbReference type="GO" id="GO:0006508">
    <property type="term" value="P:proteolysis"/>
    <property type="evidence" value="ECO:0007669"/>
    <property type="project" value="UniProtKB-KW"/>
</dbReference>
<name>A0A0D8IE51_9CLOT</name>
<dbReference type="GO" id="GO:0008233">
    <property type="term" value="F:peptidase activity"/>
    <property type="evidence" value="ECO:0007669"/>
    <property type="project" value="UniProtKB-KW"/>
</dbReference>
<keyword evidence="7 10" id="KW-0378">Hydrolase</keyword>
<evidence type="ECO:0000256" key="1">
    <source>
        <dbReference type="ARBA" id="ARBA00004651"/>
    </source>
</evidence>
<keyword evidence="11" id="KW-1185">Reference proteome</keyword>
<dbReference type="PATRIC" id="fig|84022.5.peg.2395"/>
<dbReference type="PIRSF" id="PIRSF016933">
    <property type="entry name" value="PrsW"/>
    <property type="match status" value="1"/>
</dbReference>
<dbReference type="Proteomes" id="UP000035704">
    <property type="component" value="Chromosome"/>
</dbReference>
<evidence type="ECO:0000256" key="3">
    <source>
        <dbReference type="ARBA" id="ARBA00018997"/>
    </source>
</evidence>
<dbReference type="EMBL" id="CP009687">
    <property type="protein sequence ID" value="AKL94439.1"/>
    <property type="molecule type" value="Genomic_DNA"/>
</dbReference>
<keyword evidence="8" id="KW-1133">Transmembrane helix</keyword>
<reference evidence="10 11" key="1">
    <citation type="submission" date="2014-10" db="EMBL/GenBank/DDBJ databases">
        <title>Genome sequence of Clostridium aceticum DSM 1496.</title>
        <authorList>
            <person name="Poehlein A."/>
            <person name="Schiel-Bengelsdorf B."/>
            <person name="Gottschalk G."/>
            <person name="Duerre P."/>
            <person name="Daniel R."/>
        </authorList>
    </citation>
    <scope>NUCLEOTIDE SEQUENCE [LARGE SCALE GENOMIC DNA]</scope>
    <source>
        <strain evidence="10 11">DSM 1496</strain>
    </source>
</reference>
<keyword evidence="4" id="KW-1003">Cell membrane</keyword>
<evidence type="ECO:0000256" key="7">
    <source>
        <dbReference type="ARBA" id="ARBA00022801"/>
    </source>
</evidence>
<evidence type="ECO:0000313" key="10">
    <source>
        <dbReference type="EMBL" id="AKL94439.1"/>
    </source>
</evidence>
<dbReference type="PANTHER" id="PTHR36844:SF1">
    <property type="entry name" value="PROTEASE PRSW"/>
    <property type="match status" value="1"/>
</dbReference>
<evidence type="ECO:0000256" key="5">
    <source>
        <dbReference type="ARBA" id="ARBA00022670"/>
    </source>
</evidence>
<evidence type="ECO:0000256" key="8">
    <source>
        <dbReference type="ARBA" id="ARBA00022989"/>
    </source>
</evidence>
<dbReference type="Pfam" id="PF13367">
    <property type="entry name" value="PrsW-protease"/>
    <property type="match status" value="1"/>
</dbReference>
<organism evidence="10 11">
    <name type="scientific">Clostridium aceticum</name>
    <dbReference type="NCBI Taxonomy" id="84022"/>
    <lineage>
        <taxon>Bacteria</taxon>
        <taxon>Bacillati</taxon>
        <taxon>Bacillota</taxon>
        <taxon>Clostridia</taxon>
        <taxon>Eubacteriales</taxon>
        <taxon>Clostridiaceae</taxon>
        <taxon>Clostridium</taxon>
    </lineage>
</organism>
<evidence type="ECO:0000256" key="6">
    <source>
        <dbReference type="ARBA" id="ARBA00022692"/>
    </source>
</evidence>